<sequence length="428" mass="48262">MSEEKNLDVASMSSKEALGYFQAKLDEDARQAKKEGRLVCWSASVAPPEFCTAMGIALIYPETHAAGIGARHGSPDLLEVAENKGYDQDICSYCRVNMGYTELMKQQEETGVTPPTLEASPAGRVPLPDLVITCNNICNTLLKWYENLAKELNVPLINIDVPFNHEYPITKHAKRYIVGEFKEAIRKLEEICGRPFDYDNFFKVQEQTQRSIAAWNKISKFFSYKPSPLNGFDLFNFMGLVVAARSLDYAEITFNKFVAELEEKVKNQKWAFGENEKTRFTWEGIAVWIALGHTFKELKGHGSLMTGSAYPGMWDVSYEPGNLESMAEAYSRTYINCCLEQRGNVLEQVCRDGLCDGLLLHQNRSCKNMSLLNNEGGQRVQKNLGIPYVIFDGDQTDPRNFSEAQFDTRVEALCETMDEQKACEGGNQ</sequence>
<evidence type="ECO:0000313" key="6">
    <source>
        <dbReference type="EMBL" id="KXB92433.1"/>
    </source>
</evidence>
<dbReference type="InterPro" id="IPR010327">
    <property type="entry name" value="FldB/FldC_alpha/beta"/>
</dbReference>
<dbReference type="EMBL" id="LSDT01000012">
    <property type="protein sequence ID" value="KXB92433.1"/>
    <property type="molecule type" value="Genomic_DNA"/>
</dbReference>
<evidence type="ECO:0000256" key="5">
    <source>
        <dbReference type="ARBA" id="ARBA00023014"/>
    </source>
</evidence>
<protein>
    <submittedName>
        <fullName evidence="6">Putative R-phenyllactate dehydratase, medium subunit</fullName>
    </submittedName>
</protein>
<evidence type="ECO:0000256" key="2">
    <source>
        <dbReference type="ARBA" id="ARBA00005806"/>
    </source>
</evidence>
<organism evidence="6 7">
    <name type="scientific">Megasphaera hutchinsoni</name>
    <dbReference type="NCBI Taxonomy" id="1588748"/>
    <lineage>
        <taxon>Bacteria</taxon>
        <taxon>Bacillati</taxon>
        <taxon>Bacillota</taxon>
        <taxon>Negativicutes</taxon>
        <taxon>Veillonellales</taxon>
        <taxon>Veillonellaceae</taxon>
        <taxon>Megasphaera</taxon>
    </lineage>
</organism>
<dbReference type="PANTHER" id="PTHR30548">
    <property type="entry name" value="2-HYDROXYGLUTARYL-COA DEHYDRATASE, D-COMPONENT-RELATED"/>
    <property type="match status" value="1"/>
</dbReference>
<comment type="similarity">
    <text evidence="2">Belongs to the FldB/FldC dehydratase alpha/beta subunit family.</text>
</comment>
<dbReference type="PATRIC" id="fig|1588748.3.peg.417"/>
<dbReference type="AlphaFoldDB" id="A0A134CJN0"/>
<dbReference type="GO" id="GO:0016836">
    <property type="term" value="F:hydro-lyase activity"/>
    <property type="evidence" value="ECO:0007669"/>
    <property type="project" value="UniProtKB-ARBA"/>
</dbReference>
<dbReference type="PANTHER" id="PTHR30548:SF4">
    <property type="entry name" value="SUBUNIT OF OXYGEN-SENSITIVE 2-HYDROXYISOCAPROYL-COA DEHYDRATASE"/>
    <property type="match status" value="1"/>
</dbReference>
<proteinExistence type="inferred from homology"/>
<dbReference type="STRING" id="1588748.HMPREF3182_00429"/>
<dbReference type="RefSeq" id="WP_007391974.1">
    <property type="nucleotide sequence ID" value="NZ_KQ960931.1"/>
</dbReference>
<accession>A0A134CJN0</accession>
<keyword evidence="3" id="KW-0479">Metal-binding</keyword>
<dbReference type="GO" id="GO:0051536">
    <property type="term" value="F:iron-sulfur cluster binding"/>
    <property type="evidence" value="ECO:0007669"/>
    <property type="project" value="UniProtKB-KW"/>
</dbReference>
<evidence type="ECO:0000256" key="1">
    <source>
        <dbReference type="ARBA" id="ARBA00001966"/>
    </source>
</evidence>
<reference evidence="7" key="1">
    <citation type="submission" date="2016-01" db="EMBL/GenBank/DDBJ databases">
        <authorList>
            <person name="Mitreva M."/>
            <person name="Pepin K.H."/>
            <person name="Mihindukulasuriya K.A."/>
            <person name="Fulton R."/>
            <person name="Fronick C."/>
            <person name="O'Laughlin M."/>
            <person name="Miner T."/>
            <person name="Herter B."/>
            <person name="Rosa B.A."/>
            <person name="Cordes M."/>
            <person name="Tomlinson C."/>
            <person name="Wollam A."/>
            <person name="Palsikar V.B."/>
            <person name="Mardis E.R."/>
            <person name="Wilson R.K."/>
        </authorList>
    </citation>
    <scope>NUCLEOTIDE SEQUENCE [LARGE SCALE GENOMIC DNA]</scope>
    <source>
        <strain evidence="7">KA00182</strain>
    </source>
</reference>
<evidence type="ECO:0000313" key="7">
    <source>
        <dbReference type="Proteomes" id="UP000070160"/>
    </source>
</evidence>
<dbReference type="Proteomes" id="UP000070160">
    <property type="component" value="Unassembled WGS sequence"/>
</dbReference>
<comment type="caution">
    <text evidence="6">The sequence shown here is derived from an EMBL/GenBank/DDBJ whole genome shotgun (WGS) entry which is preliminary data.</text>
</comment>
<dbReference type="GO" id="GO:0046872">
    <property type="term" value="F:metal ion binding"/>
    <property type="evidence" value="ECO:0007669"/>
    <property type="project" value="UniProtKB-KW"/>
</dbReference>
<name>A0A134CJN0_9FIRM</name>
<keyword evidence="5" id="KW-0411">Iron-sulfur</keyword>
<evidence type="ECO:0000256" key="4">
    <source>
        <dbReference type="ARBA" id="ARBA00023004"/>
    </source>
</evidence>
<evidence type="ECO:0000256" key="3">
    <source>
        <dbReference type="ARBA" id="ARBA00022723"/>
    </source>
</evidence>
<gene>
    <name evidence="6" type="ORF">HMPREF3182_00429</name>
</gene>
<dbReference type="Gene3D" id="3.40.50.11900">
    <property type="match status" value="1"/>
</dbReference>
<keyword evidence="4" id="KW-0408">Iron</keyword>
<dbReference type="Pfam" id="PF06050">
    <property type="entry name" value="HGD-D"/>
    <property type="match status" value="1"/>
</dbReference>
<keyword evidence="7" id="KW-1185">Reference proteome</keyword>
<comment type="cofactor">
    <cofactor evidence="1">
        <name>[4Fe-4S] cluster</name>
        <dbReference type="ChEBI" id="CHEBI:49883"/>
    </cofactor>
</comment>
<dbReference type="Gene3D" id="3.40.50.11890">
    <property type="match status" value="1"/>
</dbReference>